<dbReference type="InterPro" id="IPR051048">
    <property type="entry name" value="Peptidase_S8/S53_subtilisin"/>
</dbReference>
<dbReference type="Gene3D" id="3.40.50.200">
    <property type="entry name" value="Peptidase S8/S53 domain"/>
    <property type="match status" value="2"/>
</dbReference>
<feature type="region of interest" description="Disordered" evidence="5">
    <location>
        <begin position="544"/>
        <end position="563"/>
    </location>
</feature>
<dbReference type="PROSITE" id="PS00138">
    <property type="entry name" value="SUBTILASE_SER"/>
    <property type="match status" value="1"/>
</dbReference>
<dbReference type="EMBL" id="MLJW01000015">
    <property type="protein sequence ID" value="OIR13194.1"/>
    <property type="molecule type" value="Genomic_DNA"/>
</dbReference>
<comment type="similarity">
    <text evidence="1">Belongs to the peptidase S8 family.</text>
</comment>
<proteinExistence type="inferred from homology"/>
<organism evidence="7">
    <name type="scientific">mine drainage metagenome</name>
    <dbReference type="NCBI Taxonomy" id="410659"/>
    <lineage>
        <taxon>unclassified sequences</taxon>
        <taxon>metagenomes</taxon>
        <taxon>ecological metagenomes</taxon>
    </lineage>
</organism>
<dbReference type="InterPro" id="IPR022398">
    <property type="entry name" value="Peptidase_S8_His-AS"/>
</dbReference>
<evidence type="ECO:0000313" key="7">
    <source>
        <dbReference type="EMBL" id="OIR13194.1"/>
    </source>
</evidence>
<dbReference type="PANTHER" id="PTHR43399">
    <property type="entry name" value="SUBTILISIN-RELATED"/>
    <property type="match status" value="1"/>
</dbReference>
<name>A0A1J5SX99_9ZZZZ</name>
<feature type="domain" description="Peptidase S8/S53" evidence="6">
    <location>
        <begin position="59"/>
        <end position="499"/>
    </location>
</feature>
<dbReference type="AlphaFoldDB" id="A0A1J5SX99"/>
<evidence type="ECO:0000256" key="2">
    <source>
        <dbReference type="ARBA" id="ARBA00022670"/>
    </source>
</evidence>
<dbReference type="SUPFAM" id="SSF52743">
    <property type="entry name" value="Subtilisin-like"/>
    <property type="match status" value="1"/>
</dbReference>
<dbReference type="EC" id="3.4.21.-" evidence="7"/>
<dbReference type="PRINTS" id="PR00723">
    <property type="entry name" value="SUBTILISIN"/>
</dbReference>
<sequence length="563" mass="62312">MFSKKFAIVLFILFGFNFSNAQSTVPRGWHLLDPVKDSFYGISLNKAYQFLKEKNKKSKTVIVAVLDGGVDTAHEDLKDVLWHNQKEIAGNKKDDDDNGLVDDVYGWNFLGGKDGRDLKKASDERSRVYHRFKNKFTAPDFDSTKLDAAGQYQFAMWKRAAKEITLNGEEQMEIAFLEMAAKAIKKHDKILREDLGINEYTSQQLETLEPKTKQGKEAKFGYLSSMKMLGIESDEKNTSTISELDEYVDGKKESIKAKDNPPPDYRADFIKDDYNNINDKFYGNSDVMGPDAMHGTHVTGIIAAKRNNGVGMDGVADNVKVMMLRVVPDGDEYDKDIALGIFYAVDNGAKVINMSFGKSFSPEKRWVDSAVRYAELKDVLIVHAAGNESADIDVKENYPNPNYLFSATKASNFITVGASGDPKIRGGLIADFSNYGKESVDVFAPGMRIYSTLPGKHEYGNLQGTSMAAPVVAGVAALIRSYFPDLSAQQVKQAIEKSVSIPDSTYKIIKPGTKNEIVPFTDLCKTGGIVDAYGAVKLASTMKPAKQNEKLPKSSLKNSKLNQ</sequence>
<evidence type="ECO:0000259" key="6">
    <source>
        <dbReference type="Pfam" id="PF00082"/>
    </source>
</evidence>
<dbReference type="PROSITE" id="PS00137">
    <property type="entry name" value="SUBTILASE_HIS"/>
    <property type="match status" value="1"/>
</dbReference>
<keyword evidence="4" id="KW-0720">Serine protease</keyword>
<dbReference type="InterPro" id="IPR023828">
    <property type="entry name" value="Peptidase_S8_Ser-AS"/>
</dbReference>
<dbReference type="PROSITE" id="PS51892">
    <property type="entry name" value="SUBTILASE"/>
    <property type="match status" value="1"/>
</dbReference>
<evidence type="ECO:0000256" key="4">
    <source>
        <dbReference type="ARBA" id="ARBA00022825"/>
    </source>
</evidence>
<dbReference type="GO" id="GO:0006508">
    <property type="term" value="P:proteolysis"/>
    <property type="evidence" value="ECO:0007669"/>
    <property type="project" value="UniProtKB-KW"/>
</dbReference>
<dbReference type="GO" id="GO:0004252">
    <property type="term" value="F:serine-type endopeptidase activity"/>
    <property type="evidence" value="ECO:0007669"/>
    <property type="project" value="InterPro"/>
</dbReference>
<gene>
    <name evidence="7" type="ORF">GALL_55790</name>
</gene>
<feature type="compositionally biased region" description="Low complexity" evidence="5">
    <location>
        <begin position="553"/>
        <end position="563"/>
    </location>
</feature>
<dbReference type="InterPro" id="IPR015500">
    <property type="entry name" value="Peptidase_S8_subtilisin-rel"/>
</dbReference>
<dbReference type="PANTHER" id="PTHR43399:SF4">
    <property type="entry name" value="CELL WALL-ASSOCIATED PROTEASE"/>
    <property type="match status" value="1"/>
</dbReference>
<keyword evidence="2" id="KW-0645">Protease</keyword>
<keyword evidence="3 7" id="KW-0378">Hydrolase</keyword>
<comment type="caution">
    <text evidence="7">The sequence shown here is derived from an EMBL/GenBank/DDBJ whole genome shotgun (WGS) entry which is preliminary data.</text>
</comment>
<dbReference type="InterPro" id="IPR000209">
    <property type="entry name" value="Peptidase_S8/S53_dom"/>
</dbReference>
<evidence type="ECO:0000256" key="1">
    <source>
        <dbReference type="ARBA" id="ARBA00011073"/>
    </source>
</evidence>
<evidence type="ECO:0000256" key="5">
    <source>
        <dbReference type="SAM" id="MobiDB-lite"/>
    </source>
</evidence>
<dbReference type="Pfam" id="PF00082">
    <property type="entry name" value="Peptidase_S8"/>
    <property type="match status" value="1"/>
</dbReference>
<evidence type="ECO:0000256" key="3">
    <source>
        <dbReference type="ARBA" id="ARBA00022801"/>
    </source>
</evidence>
<dbReference type="InterPro" id="IPR036852">
    <property type="entry name" value="Peptidase_S8/S53_dom_sf"/>
</dbReference>
<reference evidence="7" key="1">
    <citation type="submission" date="2016-10" db="EMBL/GenBank/DDBJ databases">
        <title>Sequence of Gallionella enrichment culture.</title>
        <authorList>
            <person name="Poehlein A."/>
            <person name="Muehling M."/>
            <person name="Daniel R."/>
        </authorList>
    </citation>
    <scope>NUCLEOTIDE SEQUENCE</scope>
</reference>
<accession>A0A1J5SX99</accession>
<protein>
    <submittedName>
        <fullName evidence="7">Thermophilic serine proteinase</fullName>
        <ecNumber evidence="7">3.4.21.-</ecNumber>
    </submittedName>
</protein>